<keyword evidence="5 14" id="KW-0418">Kinase</keyword>
<evidence type="ECO:0000256" key="10">
    <source>
        <dbReference type="NCBIfam" id="TIGR00131"/>
    </source>
</evidence>
<reference evidence="14 15" key="1">
    <citation type="submission" date="2019-12" db="EMBL/GenBank/DDBJ databases">
        <authorList>
            <person name="Kun Z."/>
        </authorList>
    </citation>
    <scope>NUCLEOTIDE SEQUENCE [LARGE SCALE GENOMIC DNA]</scope>
    <source>
        <strain evidence="14 15">YIM 123512</strain>
    </source>
</reference>
<dbReference type="PROSITE" id="PS00106">
    <property type="entry name" value="GALACTOKINASE"/>
    <property type="match status" value="1"/>
</dbReference>
<keyword evidence="7" id="KW-0460">Magnesium</keyword>
<dbReference type="NCBIfam" id="TIGR00131">
    <property type="entry name" value="gal_kin"/>
    <property type="match status" value="1"/>
</dbReference>
<feature type="domain" description="Galactokinase N-terminal" evidence="13">
    <location>
        <begin position="18"/>
        <end position="66"/>
    </location>
</feature>
<dbReference type="GO" id="GO:0005524">
    <property type="term" value="F:ATP binding"/>
    <property type="evidence" value="ECO:0007669"/>
    <property type="project" value="UniProtKB-UniRule"/>
</dbReference>
<evidence type="ECO:0000256" key="2">
    <source>
        <dbReference type="ARBA" id="ARBA00022679"/>
    </source>
</evidence>
<organism evidence="14 15">
    <name type="scientific">Nocardioides flavescens</name>
    <dbReference type="NCBI Taxonomy" id="2691959"/>
    <lineage>
        <taxon>Bacteria</taxon>
        <taxon>Bacillati</taxon>
        <taxon>Actinomycetota</taxon>
        <taxon>Actinomycetes</taxon>
        <taxon>Propionibacteriales</taxon>
        <taxon>Nocardioidaceae</taxon>
        <taxon>Nocardioides</taxon>
    </lineage>
</organism>
<dbReference type="Pfam" id="PF00288">
    <property type="entry name" value="GHMP_kinases_N"/>
    <property type="match status" value="1"/>
</dbReference>
<evidence type="ECO:0000256" key="9">
    <source>
        <dbReference type="ARBA" id="ARBA00023277"/>
    </source>
</evidence>
<dbReference type="InterPro" id="IPR014721">
    <property type="entry name" value="Ribsml_uS5_D2-typ_fold_subgr"/>
</dbReference>
<dbReference type="Proteomes" id="UP000473325">
    <property type="component" value="Unassembled WGS sequence"/>
</dbReference>
<evidence type="ECO:0000256" key="8">
    <source>
        <dbReference type="ARBA" id="ARBA00023144"/>
    </source>
</evidence>
<dbReference type="RefSeq" id="WP_160875525.1">
    <property type="nucleotide sequence ID" value="NZ_WUEK01000002.1"/>
</dbReference>
<evidence type="ECO:0000256" key="1">
    <source>
        <dbReference type="ARBA" id="ARBA00006566"/>
    </source>
</evidence>
<dbReference type="InterPro" id="IPR006204">
    <property type="entry name" value="GHMP_kinase_N_dom"/>
</dbReference>
<dbReference type="Gene3D" id="3.30.70.890">
    <property type="entry name" value="GHMP kinase, C-terminal domain"/>
    <property type="match status" value="1"/>
</dbReference>
<sequence length="388" mass="39659">MHLAESGDPTALSAALRERFAERVGEPPTVVGRAPGRVNLIGEHTDYNAGLCLPVALPHATYAAARARADDRVRVASLQQDDGWEGTLDEAASAPGWAGYAAGVLWALREAGHAVPGVDLVVDSRVPLGAGLSSSAALECAVGAAAAGLLGLDLADEGVREALVAAGMRAETEVVGAPTGGMDQTVAVRGEAGHALLIDFGPGGGTTQVPLDLAGHTLLVTDTRVSHELVDGGYAARRADCEAAAAALGLDTLREATLEPVETLDDERVRRRATHIVTEIARVTATVAALEAGDWAEVGRLFDASHASMRDDFEISCPELDVAVAVAVEAGAVAARMTGGGFGGSSVAVVADERVDAVVRAVDAAFVREGFRSPVHLRAVPSDGAALV</sequence>
<dbReference type="Pfam" id="PF08544">
    <property type="entry name" value="GHMP_kinases_C"/>
    <property type="match status" value="1"/>
</dbReference>
<keyword evidence="4" id="KW-0547">Nucleotide-binding</keyword>
<dbReference type="InterPro" id="IPR020568">
    <property type="entry name" value="Ribosomal_Su5_D2-typ_SF"/>
</dbReference>
<feature type="domain" description="GHMP kinase C-terminal" evidence="12">
    <location>
        <begin position="287"/>
        <end position="366"/>
    </location>
</feature>
<dbReference type="Pfam" id="PF10509">
    <property type="entry name" value="GalKase_gal_bdg"/>
    <property type="match status" value="1"/>
</dbReference>
<evidence type="ECO:0000256" key="5">
    <source>
        <dbReference type="ARBA" id="ARBA00022777"/>
    </source>
</evidence>
<dbReference type="PROSITE" id="PS00627">
    <property type="entry name" value="GHMP_KINASES_ATP"/>
    <property type="match status" value="1"/>
</dbReference>
<dbReference type="SUPFAM" id="SSF54211">
    <property type="entry name" value="Ribosomal protein S5 domain 2-like"/>
    <property type="match status" value="1"/>
</dbReference>
<dbReference type="GO" id="GO:0046872">
    <property type="term" value="F:metal ion binding"/>
    <property type="evidence" value="ECO:0007669"/>
    <property type="project" value="UniProtKB-KW"/>
</dbReference>
<dbReference type="InterPro" id="IPR019741">
    <property type="entry name" value="Galactokinase_CS"/>
</dbReference>
<dbReference type="PIRSF" id="PIRSF000530">
    <property type="entry name" value="Galactokinase"/>
    <property type="match status" value="1"/>
</dbReference>
<evidence type="ECO:0000256" key="7">
    <source>
        <dbReference type="ARBA" id="ARBA00022842"/>
    </source>
</evidence>
<evidence type="ECO:0000313" key="15">
    <source>
        <dbReference type="Proteomes" id="UP000473325"/>
    </source>
</evidence>
<keyword evidence="8" id="KW-0299">Galactose metabolism</keyword>
<dbReference type="InterPro" id="IPR006206">
    <property type="entry name" value="Mevalonate/galactokinase"/>
</dbReference>
<gene>
    <name evidence="14" type="primary">galK</name>
    <name evidence="14" type="ORF">GRQ65_04435</name>
</gene>
<dbReference type="InterPro" id="IPR036554">
    <property type="entry name" value="GHMP_kinase_C_sf"/>
</dbReference>
<dbReference type="InterPro" id="IPR013750">
    <property type="entry name" value="GHMP_kinase_C_dom"/>
</dbReference>
<dbReference type="SUPFAM" id="SSF55060">
    <property type="entry name" value="GHMP Kinase, C-terminal domain"/>
    <property type="match status" value="1"/>
</dbReference>
<dbReference type="PANTHER" id="PTHR10457">
    <property type="entry name" value="MEVALONATE KINASE/GALACTOKINASE"/>
    <property type="match status" value="1"/>
</dbReference>
<dbReference type="InterPro" id="IPR019539">
    <property type="entry name" value="GalKase_N"/>
</dbReference>
<dbReference type="EC" id="2.7.1.6" evidence="10"/>
<dbReference type="EMBL" id="WUEK01000002">
    <property type="protein sequence ID" value="MXG88794.1"/>
    <property type="molecule type" value="Genomic_DNA"/>
</dbReference>
<evidence type="ECO:0000256" key="6">
    <source>
        <dbReference type="ARBA" id="ARBA00022840"/>
    </source>
</evidence>
<comment type="similarity">
    <text evidence="1">Belongs to the GHMP kinase family. GalK subfamily.</text>
</comment>
<keyword evidence="3" id="KW-0479">Metal-binding</keyword>
<comment type="caution">
    <text evidence="14">The sequence shown here is derived from an EMBL/GenBank/DDBJ whole genome shotgun (WGS) entry which is preliminary data.</text>
</comment>
<dbReference type="GO" id="GO:0004335">
    <property type="term" value="F:galactokinase activity"/>
    <property type="evidence" value="ECO:0007669"/>
    <property type="project" value="UniProtKB-UniRule"/>
</dbReference>
<dbReference type="GO" id="GO:0006012">
    <property type="term" value="P:galactose metabolic process"/>
    <property type="evidence" value="ECO:0007669"/>
    <property type="project" value="UniProtKB-UniRule"/>
</dbReference>
<keyword evidence="2 14" id="KW-0808">Transferase</keyword>
<dbReference type="Gene3D" id="3.30.230.10">
    <property type="match status" value="1"/>
</dbReference>
<evidence type="ECO:0000259" key="13">
    <source>
        <dbReference type="Pfam" id="PF10509"/>
    </source>
</evidence>
<dbReference type="GO" id="GO:0005829">
    <property type="term" value="C:cytosol"/>
    <property type="evidence" value="ECO:0007669"/>
    <property type="project" value="TreeGrafter"/>
</dbReference>
<name>A0A6L7F1E2_9ACTN</name>
<feature type="domain" description="GHMP kinase N-terminal" evidence="11">
    <location>
        <begin position="100"/>
        <end position="190"/>
    </location>
</feature>
<accession>A0A6L7F1E2</accession>
<evidence type="ECO:0000259" key="12">
    <source>
        <dbReference type="Pfam" id="PF08544"/>
    </source>
</evidence>
<dbReference type="AlphaFoldDB" id="A0A6L7F1E2"/>
<evidence type="ECO:0000256" key="4">
    <source>
        <dbReference type="ARBA" id="ARBA00022741"/>
    </source>
</evidence>
<dbReference type="PRINTS" id="PR00959">
    <property type="entry name" value="MEVGALKINASE"/>
</dbReference>
<dbReference type="PRINTS" id="PR00473">
    <property type="entry name" value="GALCTOKINASE"/>
</dbReference>
<dbReference type="FunFam" id="3.30.70.890:FF:000001">
    <property type="entry name" value="Galactokinase"/>
    <property type="match status" value="1"/>
</dbReference>
<proteinExistence type="inferred from homology"/>
<keyword evidence="15" id="KW-1185">Reference proteome</keyword>
<dbReference type="InterPro" id="IPR006203">
    <property type="entry name" value="GHMP_knse_ATP-bd_CS"/>
</dbReference>
<keyword evidence="6" id="KW-0067">ATP-binding</keyword>
<keyword evidence="9" id="KW-0119">Carbohydrate metabolism</keyword>
<dbReference type="InterPro" id="IPR000705">
    <property type="entry name" value="Galactokinase"/>
</dbReference>
<evidence type="ECO:0000259" key="11">
    <source>
        <dbReference type="Pfam" id="PF00288"/>
    </source>
</evidence>
<evidence type="ECO:0000313" key="14">
    <source>
        <dbReference type="EMBL" id="MXG88794.1"/>
    </source>
</evidence>
<dbReference type="PANTHER" id="PTHR10457:SF7">
    <property type="entry name" value="GALACTOKINASE-RELATED"/>
    <property type="match status" value="1"/>
</dbReference>
<protein>
    <recommendedName>
        <fullName evidence="10">Galactokinase</fullName>
        <ecNumber evidence="10">2.7.1.6</ecNumber>
    </recommendedName>
</protein>
<evidence type="ECO:0000256" key="3">
    <source>
        <dbReference type="ARBA" id="ARBA00022723"/>
    </source>
</evidence>